<dbReference type="Proteomes" id="UP000308886">
    <property type="component" value="Unassembled WGS sequence"/>
</dbReference>
<gene>
    <name evidence="1" type="ORF">E5358_00580</name>
</gene>
<dbReference type="EMBL" id="SRZC01000001">
    <property type="protein sequence ID" value="TGX84165.1"/>
    <property type="molecule type" value="Genomic_DNA"/>
</dbReference>
<keyword evidence="2" id="KW-1185">Reference proteome</keyword>
<comment type="caution">
    <text evidence="1">The sequence shown here is derived from an EMBL/GenBank/DDBJ whole genome shotgun (WGS) entry which is preliminary data.</text>
</comment>
<organism evidence="1 2">
    <name type="scientific">Palleniella muris</name>
    <dbReference type="NCBI Taxonomy" id="3038145"/>
    <lineage>
        <taxon>Bacteria</taxon>
        <taxon>Pseudomonadati</taxon>
        <taxon>Bacteroidota</taxon>
        <taxon>Bacteroidia</taxon>
        <taxon>Bacteroidales</taxon>
        <taxon>Prevotellaceae</taxon>
        <taxon>Palleniella</taxon>
    </lineage>
</organism>
<reference evidence="1" key="1">
    <citation type="submission" date="2019-04" db="EMBL/GenBank/DDBJ databases">
        <title>Microbes associate with the intestines of laboratory mice.</title>
        <authorList>
            <person name="Navarre W."/>
            <person name="Wong E."/>
            <person name="Huang K."/>
            <person name="Tropini C."/>
            <person name="Ng K."/>
            <person name="Yu B."/>
        </authorList>
    </citation>
    <scope>NUCLEOTIDE SEQUENCE</scope>
    <source>
        <strain evidence="1">NM73_A23</strain>
    </source>
</reference>
<sequence length="437" mass="49544">MIQLFYRNITAILLLSFTVIFTSCGNDDDNDIINEEPLPEESQPVERAILAYIWGDIDGESGLELSDCQLDYINKMEAGWNDSYAGSLYVYIDPSPMFVQFENPVLLKIKHDDTPAIVSEVVKEYEPIEAHGDITRYPEVQNDVRAIAPAKSYGLMLFGHGSGIIPFGANDDTAVKTRGMGGDAVKYLENREIAGLTLPDYEFIIMHACMMASVEVAYELRQKTKYFVASEVSLSSVGWPWHENLSYLYTKPRADLSKFVIHSYEWLYNNLDDSDKYATLSLIDAAQLDNLAVSTKKALMDSEITLDNIKDAFVNKCHLTENVLDDGKGEEAFQKNFPYAQLDFVDFMRKTGAFTDEWFSAYNKACLINVCGFGKDLQMHDVVGNNIESYYNGLSIYPIVALENHFDSPSYKDYVNYAIRSYRLNQWYTACGFDLLE</sequence>
<evidence type="ECO:0000313" key="1">
    <source>
        <dbReference type="EMBL" id="TGX84165.1"/>
    </source>
</evidence>
<accession>A0AC61QU40</accession>
<protein>
    <submittedName>
        <fullName evidence="1">Uncharacterized protein</fullName>
    </submittedName>
</protein>
<proteinExistence type="predicted"/>
<evidence type="ECO:0000313" key="2">
    <source>
        <dbReference type="Proteomes" id="UP000308886"/>
    </source>
</evidence>
<name>A0AC61QU40_9BACT</name>